<accession>A0A1Y5HWW8</accession>
<protein>
    <submittedName>
        <fullName evidence="1">Uncharacterized protein</fullName>
    </submittedName>
</protein>
<dbReference type="EMBL" id="KZ155840">
    <property type="protein sequence ID" value="OUS41786.1"/>
    <property type="molecule type" value="Genomic_DNA"/>
</dbReference>
<evidence type="ECO:0000313" key="1">
    <source>
        <dbReference type="EMBL" id="OUS41786.1"/>
    </source>
</evidence>
<sequence length="191" mass="21342">MRRAHGEVDGDIASTPRCSNRLCVPRDDVSTPANEAVELDENSELGVGSRVTNGIRGNKDNPHRYDRGHLTYKEALERSGFEGFNGKAILSPPQEADLSMIGVYGNEALRLIRRGFEAANARATAAIERPRRAPEGTRGPSSGDMYTFIMIGRRILNDLLDREAQKDYITTLSMDQLKIFLARHWFLAQPR</sequence>
<reference evidence="1" key="1">
    <citation type="submission" date="2017-04" db="EMBL/GenBank/DDBJ databases">
        <title>Population genomics of picophytoplankton unveils novel chromosome hypervariability.</title>
        <authorList>
            <consortium name="DOE Joint Genome Institute"/>
            <person name="Blanc-Mathieu R."/>
            <person name="Krasovec M."/>
            <person name="Hebrard M."/>
            <person name="Yau S."/>
            <person name="Desgranges E."/>
            <person name="Martin J."/>
            <person name="Schackwitz W."/>
            <person name="Kuo A."/>
            <person name="Salin G."/>
            <person name="Donnadieu C."/>
            <person name="Desdevises Y."/>
            <person name="Sanchez-Ferandin S."/>
            <person name="Moreau H."/>
            <person name="Rivals E."/>
            <person name="Grigoriev I.V."/>
            <person name="Grimsley N."/>
            <person name="Eyre-Walker A."/>
            <person name="Piganeau G."/>
        </authorList>
    </citation>
    <scope>NUCLEOTIDE SEQUENCE [LARGE SCALE GENOMIC DNA]</scope>
    <source>
        <strain evidence="1">RCC 1115</strain>
    </source>
</reference>
<organism evidence="1">
    <name type="scientific">Ostreococcus tauri</name>
    <name type="common">Marine green alga</name>
    <dbReference type="NCBI Taxonomy" id="70448"/>
    <lineage>
        <taxon>Eukaryota</taxon>
        <taxon>Viridiplantae</taxon>
        <taxon>Chlorophyta</taxon>
        <taxon>Mamiellophyceae</taxon>
        <taxon>Mamiellales</taxon>
        <taxon>Bathycoccaceae</taxon>
        <taxon>Ostreococcus</taxon>
    </lineage>
</organism>
<name>A0A1Y5HWW8_OSTTA</name>
<gene>
    <name evidence="1" type="ORF">BE221DRAFT_143113</name>
</gene>
<proteinExistence type="predicted"/>
<dbReference type="AlphaFoldDB" id="A0A1Y5HWW8"/>
<dbReference type="Proteomes" id="UP000195557">
    <property type="component" value="Unassembled WGS sequence"/>
</dbReference>